<name>A0A2T5TVZ9_9SPHN</name>
<sequence length="199" mass="21308">MYAFVFRLTSMIVALALPMAAHAATVAIDVRGFDGKPLPGAVVTIETPKAPAVTVRGPYMIEQRDIAFQPHVLIVPVGATVGFPNRDRVRHHVYSFSKTKKFDLKLYGQEDARTVLFDRPGVVPLGCNIHDSMSGFVFVTATPFAALTDQAGHVSITGVPAGTGTVRVWHPSIRAPGSTASQPIDVAATGFATTFVLHR</sequence>
<dbReference type="SUPFAM" id="SSF49452">
    <property type="entry name" value="Starch-binding domain-like"/>
    <property type="match status" value="1"/>
</dbReference>
<dbReference type="GeneID" id="91007929"/>
<accession>A0A2T5TVZ9</accession>
<dbReference type="SUPFAM" id="SSF49503">
    <property type="entry name" value="Cupredoxins"/>
    <property type="match status" value="1"/>
</dbReference>
<reference evidence="2 3" key="1">
    <citation type="submission" date="2018-04" db="EMBL/GenBank/DDBJ databases">
        <title>Genomic Encyclopedia of Type Strains, Phase III (KMG-III): the genomes of soil and plant-associated and newly described type strains.</title>
        <authorList>
            <person name="Whitman W."/>
        </authorList>
    </citation>
    <scope>NUCLEOTIDE SEQUENCE [LARGE SCALE GENOMIC DNA]</scope>
    <source>
        <strain evidence="2 3">MA-olki</strain>
    </source>
</reference>
<dbReference type="EMBL" id="QAYE01000022">
    <property type="protein sequence ID" value="PTW43424.1"/>
    <property type="molecule type" value="Genomic_DNA"/>
</dbReference>
<dbReference type="CDD" id="cd04221">
    <property type="entry name" value="MauL"/>
    <property type="match status" value="1"/>
</dbReference>
<dbReference type="RefSeq" id="WP_244187246.1">
    <property type="nucleotide sequence ID" value="NZ_QAYE01000022.1"/>
</dbReference>
<evidence type="ECO:0000313" key="3">
    <source>
        <dbReference type="Proteomes" id="UP000244013"/>
    </source>
</evidence>
<gene>
    <name evidence="2" type="ORF">C8J25_1224</name>
</gene>
<dbReference type="InterPro" id="IPR034242">
    <property type="entry name" value="MauL"/>
</dbReference>
<organism evidence="2 3">
    <name type="scientific">Sphingomonas faeni</name>
    <dbReference type="NCBI Taxonomy" id="185950"/>
    <lineage>
        <taxon>Bacteria</taxon>
        <taxon>Pseudomonadati</taxon>
        <taxon>Pseudomonadota</taxon>
        <taxon>Alphaproteobacteria</taxon>
        <taxon>Sphingomonadales</taxon>
        <taxon>Sphingomonadaceae</taxon>
        <taxon>Sphingomonas</taxon>
    </lineage>
</organism>
<feature type="signal peptide" evidence="1">
    <location>
        <begin position="1"/>
        <end position="23"/>
    </location>
</feature>
<dbReference type="InterPro" id="IPR013784">
    <property type="entry name" value="Carb-bd-like_fold"/>
</dbReference>
<feature type="chain" id="PRO_5015582631" evidence="1">
    <location>
        <begin position="24"/>
        <end position="199"/>
    </location>
</feature>
<protein>
    <submittedName>
        <fullName evidence="2">Plastocyanin</fullName>
    </submittedName>
</protein>
<dbReference type="Proteomes" id="UP000244013">
    <property type="component" value="Unassembled WGS sequence"/>
</dbReference>
<dbReference type="InterPro" id="IPR008972">
    <property type="entry name" value="Cupredoxin"/>
</dbReference>
<dbReference type="Gene3D" id="2.60.40.420">
    <property type="entry name" value="Cupredoxins - blue copper proteins"/>
    <property type="match status" value="1"/>
</dbReference>
<evidence type="ECO:0000313" key="2">
    <source>
        <dbReference type="EMBL" id="PTW43424.1"/>
    </source>
</evidence>
<keyword evidence="1" id="KW-0732">Signal</keyword>
<comment type="caution">
    <text evidence="2">The sequence shown here is derived from an EMBL/GenBank/DDBJ whole genome shotgun (WGS) entry which is preliminary data.</text>
</comment>
<proteinExistence type="predicted"/>
<dbReference type="AlphaFoldDB" id="A0A2T5TVZ9"/>
<evidence type="ECO:0000256" key="1">
    <source>
        <dbReference type="SAM" id="SignalP"/>
    </source>
</evidence>
<dbReference type="GO" id="GO:0030246">
    <property type="term" value="F:carbohydrate binding"/>
    <property type="evidence" value="ECO:0007669"/>
    <property type="project" value="InterPro"/>
</dbReference>